<dbReference type="SUPFAM" id="SSF53335">
    <property type="entry name" value="S-adenosyl-L-methionine-dependent methyltransferases"/>
    <property type="match status" value="1"/>
</dbReference>
<dbReference type="InterPro" id="IPR029063">
    <property type="entry name" value="SAM-dependent_MTases_sf"/>
</dbReference>
<organism evidence="4">
    <name type="scientific">bioreactor metagenome</name>
    <dbReference type="NCBI Taxonomy" id="1076179"/>
    <lineage>
        <taxon>unclassified sequences</taxon>
        <taxon>metagenomes</taxon>
        <taxon>ecological metagenomes</taxon>
    </lineage>
</organism>
<sequence length="247" mass="26315">MTMRLDSYLASCGLARSRTHAKRLIEEGFVTINGAVADKCARETSGNEKIVVLPNDFARFVGRGGLKLDYALEYFGIDVTGAVAADIGAGTGGFTDCLIKRGAAKVYAIENGHGQLDKTLYEDSRVVSVENYNARLMKPSDFSENFGLAVMDVSFISQSLIYPALKSVLKPGAALVSLIKPQFEAGREYLSKAGIIKNPAVYPHVISALGEKAAKSGFSLCGTVRSPICGGDGSGNIEFLGLFRLMA</sequence>
<dbReference type="Gene3D" id="3.40.50.150">
    <property type="entry name" value="Vaccinia Virus protein VP39"/>
    <property type="match status" value="1"/>
</dbReference>
<dbReference type="PANTHER" id="PTHR32319">
    <property type="entry name" value="BACTERIAL HEMOLYSIN-LIKE PROTEIN"/>
    <property type="match status" value="1"/>
</dbReference>
<dbReference type="EMBL" id="VSSQ01006141">
    <property type="protein sequence ID" value="MPM31672.1"/>
    <property type="molecule type" value="Genomic_DNA"/>
</dbReference>
<comment type="caution">
    <text evidence="4">The sequence shown here is derived from an EMBL/GenBank/DDBJ whole genome shotgun (WGS) entry which is preliminary data.</text>
</comment>
<dbReference type="SMART" id="SM00363">
    <property type="entry name" value="S4"/>
    <property type="match status" value="1"/>
</dbReference>
<dbReference type="InterPro" id="IPR036986">
    <property type="entry name" value="S4_RNA-bd_sf"/>
</dbReference>
<gene>
    <name evidence="4" type="primary">tlyA_14</name>
    <name evidence="4" type="ORF">SDC9_78229</name>
</gene>
<dbReference type="PANTHER" id="PTHR32319:SF0">
    <property type="entry name" value="BACTERIAL HEMOLYSIN-LIKE PROTEIN"/>
    <property type="match status" value="1"/>
</dbReference>
<dbReference type="Pfam" id="PF01728">
    <property type="entry name" value="FtsJ"/>
    <property type="match status" value="1"/>
</dbReference>
<protein>
    <submittedName>
        <fullName evidence="4">Hemolysin A</fullName>
    </submittedName>
</protein>
<feature type="domain" description="RNA-binding S4" evidence="3">
    <location>
        <begin position="3"/>
        <end position="63"/>
    </location>
</feature>
<dbReference type="GO" id="GO:0008168">
    <property type="term" value="F:methyltransferase activity"/>
    <property type="evidence" value="ECO:0007669"/>
    <property type="project" value="InterPro"/>
</dbReference>
<proteinExistence type="inferred from homology"/>
<dbReference type="PIRSF" id="PIRSF005578">
    <property type="entry name" value="TlyA"/>
    <property type="match status" value="1"/>
</dbReference>
<dbReference type="InterPro" id="IPR002942">
    <property type="entry name" value="S4_RNA-bd"/>
</dbReference>
<name>A0A644YSW7_9ZZZZ</name>
<keyword evidence="1" id="KW-0694">RNA-binding</keyword>
<dbReference type="GO" id="GO:0032259">
    <property type="term" value="P:methylation"/>
    <property type="evidence" value="ECO:0007669"/>
    <property type="project" value="InterPro"/>
</dbReference>
<dbReference type="Gene3D" id="3.10.290.10">
    <property type="entry name" value="RNA-binding S4 domain"/>
    <property type="match status" value="1"/>
</dbReference>
<accession>A0A644YSW7</accession>
<comment type="similarity">
    <text evidence="2">Belongs to the TlyA family.</text>
</comment>
<dbReference type="InterPro" id="IPR047048">
    <property type="entry name" value="TlyA"/>
</dbReference>
<evidence type="ECO:0000259" key="3">
    <source>
        <dbReference type="SMART" id="SM00363"/>
    </source>
</evidence>
<dbReference type="NCBIfam" id="TIGR00478">
    <property type="entry name" value="tly"/>
    <property type="match status" value="1"/>
</dbReference>
<dbReference type="InterPro" id="IPR004538">
    <property type="entry name" value="Hemolysin_A/TlyA"/>
</dbReference>
<dbReference type="CDD" id="cd00165">
    <property type="entry name" value="S4"/>
    <property type="match status" value="1"/>
</dbReference>
<dbReference type="InterPro" id="IPR002877">
    <property type="entry name" value="RNA_MeTrfase_FtsJ_dom"/>
</dbReference>
<evidence type="ECO:0000256" key="2">
    <source>
        <dbReference type="ARBA" id="ARBA00029460"/>
    </source>
</evidence>
<dbReference type="AlphaFoldDB" id="A0A644YSW7"/>
<dbReference type="GO" id="GO:0003723">
    <property type="term" value="F:RNA binding"/>
    <property type="evidence" value="ECO:0007669"/>
    <property type="project" value="UniProtKB-KW"/>
</dbReference>
<evidence type="ECO:0000256" key="1">
    <source>
        <dbReference type="ARBA" id="ARBA00022884"/>
    </source>
</evidence>
<dbReference type="PROSITE" id="PS50889">
    <property type="entry name" value="S4"/>
    <property type="match status" value="1"/>
</dbReference>
<evidence type="ECO:0000313" key="4">
    <source>
        <dbReference type="EMBL" id="MPM31672.1"/>
    </source>
</evidence>
<dbReference type="Pfam" id="PF01479">
    <property type="entry name" value="S4"/>
    <property type="match status" value="1"/>
</dbReference>
<dbReference type="SUPFAM" id="SSF55174">
    <property type="entry name" value="Alpha-L RNA-binding motif"/>
    <property type="match status" value="1"/>
</dbReference>
<reference evidence="4" key="1">
    <citation type="submission" date="2019-08" db="EMBL/GenBank/DDBJ databases">
        <authorList>
            <person name="Kucharzyk K."/>
            <person name="Murdoch R.W."/>
            <person name="Higgins S."/>
            <person name="Loffler F."/>
        </authorList>
    </citation>
    <scope>NUCLEOTIDE SEQUENCE</scope>
</reference>